<comment type="caution">
    <text evidence="6">The sequence shown here is derived from an EMBL/GenBank/DDBJ whole genome shotgun (WGS) entry which is preliminary data.</text>
</comment>
<dbReference type="OrthoDB" id="9813903at2"/>
<dbReference type="GO" id="GO:0052621">
    <property type="term" value="F:diguanylate cyclase activity"/>
    <property type="evidence" value="ECO:0007669"/>
    <property type="project" value="UniProtKB-EC"/>
</dbReference>
<dbReference type="GO" id="GO:0043709">
    <property type="term" value="P:cell adhesion involved in single-species biofilm formation"/>
    <property type="evidence" value="ECO:0007669"/>
    <property type="project" value="TreeGrafter"/>
</dbReference>
<keyword evidence="4" id="KW-0812">Transmembrane</keyword>
<evidence type="ECO:0000313" key="6">
    <source>
        <dbReference type="EMBL" id="TLP39358.1"/>
    </source>
</evidence>
<keyword evidence="4" id="KW-1133">Transmembrane helix</keyword>
<dbReference type="Gene3D" id="3.40.190.10">
    <property type="entry name" value="Periplasmic binding protein-like II"/>
    <property type="match status" value="6"/>
</dbReference>
<name>A0A5R8Y2U9_9BACT</name>
<proteinExistence type="predicted"/>
<dbReference type="NCBIfam" id="TIGR00254">
    <property type="entry name" value="GGDEF"/>
    <property type="match status" value="1"/>
</dbReference>
<dbReference type="CDD" id="cd13708">
    <property type="entry name" value="PBP2_BvgS_like_1"/>
    <property type="match status" value="1"/>
</dbReference>
<gene>
    <name evidence="6" type="ORF">FDK22_05665</name>
</gene>
<dbReference type="EC" id="2.7.7.65" evidence="1"/>
<comment type="catalytic activity">
    <reaction evidence="2">
        <text>2 GTP = 3',3'-c-di-GMP + 2 diphosphate</text>
        <dbReference type="Rhea" id="RHEA:24898"/>
        <dbReference type="ChEBI" id="CHEBI:33019"/>
        <dbReference type="ChEBI" id="CHEBI:37565"/>
        <dbReference type="ChEBI" id="CHEBI:58805"/>
        <dbReference type="EC" id="2.7.7.65"/>
    </reaction>
</comment>
<keyword evidence="7" id="KW-1185">Reference proteome</keyword>
<reference evidence="6 7" key="1">
    <citation type="submission" date="2019-05" db="EMBL/GenBank/DDBJ databases">
        <title>Arcobacter sp. nov., isolated from sea sediment.</title>
        <authorList>
            <person name="Kim W."/>
        </authorList>
    </citation>
    <scope>NUCLEOTIDE SEQUENCE [LARGE SCALE GENOMIC DNA]</scope>
    <source>
        <strain evidence="6 7">CAU 1517</strain>
    </source>
</reference>
<feature type="coiled-coil region" evidence="3">
    <location>
        <begin position="837"/>
        <end position="871"/>
    </location>
</feature>
<dbReference type="GO" id="GO:0005886">
    <property type="term" value="C:plasma membrane"/>
    <property type="evidence" value="ECO:0007669"/>
    <property type="project" value="TreeGrafter"/>
</dbReference>
<dbReference type="Proteomes" id="UP000308901">
    <property type="component" value="Unassembled WGS sequence"/>
</dbReference>
<dbReference type="SUPFAM" id="SSF53850">
    <property type="entry name" value="Periplasmic binding protein-like II"/>
    <property type="match status" value="3"/>
</dbReference>
<dbReference type="PROSITE" id="PS50887">
    <property type="entry name" value="GGDEF"/>
    <property type="match status" value="1"/>
</dbReference>
<dbReference type="InterPro" id="IPR029787">
    <property type="entry name" value="Nucleotide_cyclase"/>
</dbReference>
<evidence type="ECO:0000259" key="5">
    <source>
        <dbReference type="PROSITE" id="PS50887"/>
    </source>
</evidence>
<dbReference type="SMART" id="SM00062">
    <property type="entry name" value="PBPb"/>
    <property type="match status" value="2"/>
</dbReference>
<dbReference type="Pfam" id="PF00990">
    <property type="entry name" value="GGDEF"/>
    <property type="match status" value="1"/>
</dbReference>
<dbReference type="CDD" id="cd01949">
    <property type="entry name" value="GGDEF"/>
    <property type="match status" value="1"/>
</dbReference>
<protein>
    <recommendedName>
        <fullName evidence="1">diguanylate cyclase</fullName>
        <ecNumber evidence="1">2.7.7.65</ecNumber>
    </recommendedName>
</protein>
<dbReference type="SUPFAM" id="SSF55073">
    <property type="entry name" value="Nucleotide cyclase"/>
    <property type="match status" value="1"/>
</dbReference>
<dbReference type="EMBL" id="VANU01000002">
    <property type="protein sequence ID" value="TLP39358.1"/>
    <property type="molecule type" value="Genomic_DNA"/>
</dbReference>
<dbReference type="GO" id="GO:1902201">
    <property type="term" value="P:negative regulation of bacterial-type flagellum-dependent cell motility"/>
    <property type="evidence" value="ECO:0007669"/>
    <property type="project" value="TreeGrafter"/>
</dbReference>
<dbReference type="AlphaFoldDB" id="A0A5R8Y2U9"/>
<dbReference type="InterPro" id="IPR043128">
    <property type="entry name" value="Rev_trsase/Diguanyl_cyclase"/>
</dbReference>
<dbReference type="Gene3D" id="3.30.70.270">
    <property type="match status" value="1"/>
</dbReference>
<dbReference type="InterPro" id="IPR001638">
    <property type="entry name" value="Solute-binding_3/MltF_N"/>
</dbReference>
<dbReference type="InterPro" id="IPR000160">
    <property type="entry name" value="GGDEF_dom"/>
</dbReference>
<dbReference type="SMART" id="SM00267">
    <property type="entry name" value="GGDEF"/>
    <property type="match status" value="1"/>
</dbReference>
<keyword evidence="4" id="KW-0472">Membrane</keyword>
<dbReference type="Pfam" id="PF09084">
    <property type="entry name" value="NMT1"/>
    <property type="match status" value="1"/>
</dbReference>
<evidence type="ECO:0000256" key="3">
    <source>
        <dbReference type="SAM" id="Coils"/>
    </source>
</evidence>
<feature type="domain" description="GGDEF" evidence="5">
    <location>
        <begin position="899"/>
        <end position="1026"/>
    </location>
</feature>
<sequence>MKKLLKTLFIFFIFFLTLHANTLEKVSLRLQWKHQFEFAGFYVAKEYGYYKELGLNVELFEYDSDVDIVQEVINGEKEFGIWGSGVIEQAMKGKPLVLLANYFKRSPLAIIAQGDIILPSELAGKKLMIPKSDFNNVNYQQMFKLFGLNINDIEIVPSSFNIQDFIDKKVDAYSSFLTNEPYILRKEGIRHNILDPNNYGIEMYDVNLFSSKEFVKNNPQLVEKFIKASNKGWEYALKHKEEVVDLILKKYNTQKKSKGHLLFEAQETIKMMLPNVYPIGSVDFKKVKKMGDFFIEKGMIKPFYEYQSILFQKIENIADLTKQEINYIEKNRVAPISVMQDFSPFSFEINGTYQGFVNDILSLLEEKTGLRFKRVTGQWIPNLQRFKAKETKIIADISYKKEREEFTLFTKPYYEIPTLIFVRDDFKDYKGIESFKGKKVGIQKNIFYAKEVGEIEGIELVENESIEEMAKALSYGKIDIAIMNLLTMNHYIKKNALSNMLAIDELNLKTVNREDLRFGVNIDQPLLYSIMQKGLEAISVQEWRNLTNKWIGLNAKELKQLKKETKIYNNDLLTKEEKEYLNKKNELKICVSPKWMPFEAIDENNKHIGMGLDIKEIISKKISKKITLVKTNSWEESLNSAKNKKCEILSLSKKTKERSEYLNFTNPIYNIPYVIVTKKDKFFIDSFEEIKNNKFAVIKSSAVEEDIQEFYPNIQIIQVKSIDEGLNLVQNNKVYGYIDSRSSIGYAIDKNEMYDLKIIGKLPIDYNLSYGIINTEEELFNIIQKAITSISKEEKDRIFRKWIAVEQQKVTDYSLVWKVIFVATFFILLIVYWNIKLYKAKQEIEKTNILLKKAQKEIEDKNIALEKLAITDKLTDVYNRTKLDEILLDEINRCKRFECSFGFCILDIDYFKSTNDSFGHLVGDKILISFAKLLKESIRETDYVGRWGGEEFVIIVPKTNKENLTAFAQKLRVKIENFDFEKVGKKTASFGITVTKENDTIETVIKRADDALYQAKKNGRNKVCFL</sequence>
<dbReference type="PANTHER" id="PTHR45138">
    <property type="entry name" value="REGULATORY COMPONENTS OF SENSORY TRANSDUCTION SYSTEM"/>
    <property type="match status" value="1"/>
</dbReference>
<organism evidence="6 7">
    <name type="scientific">Arcobacter arenosus</name>
    <dbReference type="NCBI Taxonomy" id="2576037"/>
    <lineage>
        <taxon>Bacteria</taxon>
        <taxon>Pseudomonadati</taxon>
        <taxon>Campylobacterota</taxon>
        <taxon>Epsilonproteobacteria</taxon>
        <taxon>Campylobacterales</taxon>
        <taxon>Arcobacteraceae</taxon>
        <taxon>Arcobacter</taxon>
    </lineage>
</organism>
<dbReference type="Pfam" id="PF00497">
    <property type="entry name" value="SBP_bac_3"/>
    <property type="match status" value="2"/>
</dbReference>
<dbReference type="InterPro" id="IPR015168">
    <property type="entry name" value="SsuA/THI5"/>
</dbReference>
<dbReference type="CDD" id="cd01007">
    <property type="entry name" value="PBP2_BvgS_HisK_like"/>
    <property type="match status" value="1"/>
</dbReference>
<dbReference type="InterPro" id="IPR050469">
    <property type="entry name" value="Diguanylate_Cyclase"/>
</dbReference>
<dbReference type="RefSeq" id="WP_138151941.1">
    <property type="nucleotide sequence ID" value="NZ_VANU01000002.1"/>
</dbReference>
<feature type="transmembrane region" description="Helical" evidence="4">
    <location>
        <begin position="815"/>
        <end position="835"/>
    </location>
</feature>
<dbReference type="FunFam" id="3.30.70.270:FF:000001">
    <property type="entry name" value="Diguanylate cyclase domain protein"/>
    <property type="match status" value="1"/>
</dbReference>
<evidence type="ECO:0000256" key="4">
    <source>
        <dbReference type="SAM" id="Phobius"/>
    </source>
</evidence>
<evidence type="ECO:0000256" key="2">
    <source>
        <dbReference type="ARBA" id="ARBA00034247"/>
    </source>
</evidence>
<evidence type="ECO:0000313" key="7">
    <source>
        <dbReference type="Proteomes" id="UP000308901"/>
    </source>
</evidence>
<keyword evidence="3" id="KW-0175">Coiled coil</keyword>
<accession>A0A5R8Y2U9</accession>
<dbReference type="PANTHER" id="PTHR45138:SF9">
    <property type="entry name" value="DIGUANYLATE CYCLASE DGCM-RELATED"/>
    <property type="match status" value="1"/>
</dbReference>
<evidence type="ECO:0000256" key="1">
    <source>
        <dbReference type="ARBA" id="ARBA00012528"/>
    </source>
</evidence>